<dbReference type="Pfam" id="PF16989">
    <property type="entry name" value="T6SS_VasJ"/>
    <property type="match status" value="1"/>
</dbReference>
<dbReference type="KEGG" id="sulg:FJR48_04025"/>
<keyword evidence="3" id="KW-1185">Reference proteome</keyword>
<dbReference type="Pfam" id="PF06812">
    <property type="entry name" value="ImpA_N"/>
    <property type="match status" value="1"/>
</dbReference>
<dbReference type="Proteomes" id="UP000326944">
    <property type="component" value="Chromosome"/>
</dbReference>
<dbReference type="NCBIfam" id="TIGR03362">
    <property type="entry name" value="VI_chp_7"/>
    <property type="match status" value="1"/>
</dbReference>
<dbReference type="AlphaFoldDB" id="A0A5P8NZY6"/>
<dbReference type="OrthoDB" id="1522895at2"/>
<dbReference type="InterPro" id="IPR017739">
    <property type="entry name" value="T6SS-assoc_VCA0119"/>
</dbReference>
<accession>A0A5P8NZY6</accession>
<organism evidence="2 3">
    <name type="scientific">Sulfurimonas lithotrophica</name>
    <dbReference type="NCBI Taxonomy" id="2590022"/>
    <lineage>
        <taxon>Bacteria</taxon>
        <taxon>Pseudomonadati</taxon>
        <taxon>Campylobacterota</taxon>
        <taxon>Epsilonproteobacteria</taxon>
        <taxon>Campylobacterales</taxon>
        <taxon>Sulfurimonadaceae</taxon>
        <taxon>Sulfurimonas</taxon>
    </lineage>
</organism>
<dbReference type="InterPro" id="IPR010657">
    <property type="entry name" value="ImpA_N"/>
</dbReference>
<evidence type="ECO:0000313" key="2">
    <source>
        <dbReference type="EMBL" id="QFR48931.1"/>
    </source>
</evidence>
<gene>
    <name evidence="2" type="primary">tssA</name>
    <name evidence="2" type="ORF">FJR48_04025</name>
</gene>
<evidence type="ECO:0000313" key="3">
    <source>
        <dbReference type="Proteomes" id="UP000326944"/>
    </source>
</evidence>
<dbReference type="PANTHER" id="PTHR37024">
    <property type="entry name" value="TYPE VI SECRETION SYSTEM DUF2094 AND IMPA-RELATED DOMAIN PROTEIN"/>
    <property type="match status" value="1"/>
</dbReference>
<proteinExistence type="predicted"/>
<dbReference type="EMBL" id="CP043617">
    <property type="protein sequence ID" value="QFR48931.1"/>
    <property type="molecule type" value="Genomic_DNA"/>
</dbReference>
<feature type="domain" description="ImpA N-terminal" evidence="1">
    <location>
        <begin position="21"/>
        <end position="129"/>
    </location>
</feature>
<reference evidence="2 3" key="1">
    <citation type="submission" date="2019-09" db="EMBL/GenBank/DDBJ databases">
        <title>Sulfurimonas gotlandica sp. nov., a chemoautotrophic and psychrotolerant epsilonproteobacterium isolated from a pelagic redoxcline, and an emended description of the genus Sulfurimonas.</title>
        <authorList>
            <person name="Wang S."/>
            <person name="Jiang L."/>
            <person name="Shao S."/>
        </authorList>
    </citation>
    <scope>NUCLEOTIDE SEQUENCE [LARGE SCALE GENOMIC DNA]</scope>
    <source>
        <strain evidence="2 3">GYSZ_1</strain>
    </source>
</reference>
<name>A0A5P8NZY6_9BACT</name>
<dbReference type="PANTHER" id="PTHR37024:SF5">
    <property type="entry name" value="IMPA N-TERMINAL DOMAIN-CONTAINING PROTEIN"/>
    <property type="match status" value="1"/>
</dbReference>
<evidence type="ECO:0000259" key="1">
    <source>
        <dbReference type="Pfam" id="PF06812"/>
    </source>
</evidence>
<sequence>MNEIKKIINYARNILDSVLVDISQNNSVGEDLKYDDIYVKIEQEIDKDYSLNDESTDWKLVHDSCYEFLKSSSKDLKIAVWWVFASWQEDTWDGLHSSLIVLNKFIEKYHQDFFPKSKKARQNALIWLDTVLTNEIVEHKQHINKLKHNTEIVEILSTTQDITKELLEVDDFYFTKVIRYLKTTVSKIEKVETVVKHPENKSTQHNITSISSEEDAKKVFQNFKKMASMLSEYYREKNSFDLKALRITRLLSWIGIDELPVEKNGLTFINPPSEMTMMKLNELLENNQKEEAFKFLQSTLERSPYWLDGHYRSYEILEEFNKTQEAKEVKNELISFVSTHKGIDKLSFKDGKPFLSTSLVTQQSDTLNMEKIVNTSEENFSKKVQNIIQNHHMKEAIELLQNEYEKLLSFEENFKMRLEIVKDNSIKKHSNVLTAFLEGLETDVKKYHLEEWNPELALEVNMLLVKHFDGLKDKKEKVDRAYESISKLNISQMLNLK</sequence>
<protein>
    <submittedName>
        <fullName evidence="2">Type VI secretion system protein TssA</fullName>
    </submittedName>
</protein>